<keyword evidence="3" id="KW-0808">Transferase</keyword>
<dbReference type="SUPFAM" id="SSF47090">
    <property type="entry name" value="PGBD-like"/>
    <property type="match status" value="1"/>
</dbReference>
<feature type="signal peptide" evidence="8">
    <location>
        <begin position="1"/>
        <end position="22"/>
    </location>
</feature>
<evidence type="ECO:0000256" key="5">
    <source>
        <dbReference type="ARBA" id="ARBA00022984"/>
    </source>
</evidence>
<evidence type="ECO:0000256" key="8">
    <source>
        <dbReference type="SAM" id="SignalP"/>
    </source>
</evidence>
<keyword evidence="4 7" id="KW-0133">Cell shape</keyword>
<protein>
    <submittedName>
        <fullName evidence="10">Peptidoglycan-binding protein</fullName>
    </submittedName>
</protein>
<dbReference type="CDD" id="cd16913">
    <property type="entry name" value="YkuD_like"/>
    <property type="match status" value="1"/>
</dbReference>
<proteinExistence type="inferred from homology"/>
<dbReference type="SUPFAM" id="SSF141523">
    <property type="entry name" value="L,D-transpeptidase catalytic domain-like"/>
    <property type="match status" value="1"/>
</dbReference>
<keyword evidence="11" id="KW-1185">Reference proteome</keyword>
<evidence type="ECO:0000313" key="11">
    <source>
        <dbReference type="Proteomes" id="UP000234881"/>
    </source>
</evidence>
<gene>
    <name evidence="10" type="ORF">C0081_20800</name>
</gene>
<dbReference type="PANTHER" id="PTHR41533">
    <property type="entry name" value="L,D-TRANSPEPTIDASE HI_1667-RELATED"/>
    <property type="match status" value="1"/>
</dbReference>
<comment type="pathway">
    <text evidence="1 7">Cell wall biogenesis; peptidoglycan biosynthesis.</text>
</comment>
<dbReference type="GO" id="GO:0016740">
    <property type="term" value="F:transferase activity"/>
    <property type="evidence" value="ECO:0007669"/>
    <property type="project" value="UniProtKB-KW"/>
</dbReference>
<dbReference type="Gene3D" id="1.10.101.10">
    <property type="entry name" value="PGBD-like superfamily/PGBD"/>
    <property type="match status" value="1"/>
</dbReference>
<accession>A0A2N5XLE1</accession>
<feature type="active site" description="Proton donor/acceptor" evidence="7">
    <location>
        <position position="483"/>
    </location>
</feature>
<dbReference type="EMBL" id="PKUQ01000054">
    <property type="protein sequence ID" value="PLW75257.1"/>
    <property type="molecule type" value="Genomic_DNA"/>
</dbReference>
<evidence type="ECO:0000256" key="6">
    <source>
        <dbReference type="ARBA" id="ARBA00023316"/>
    </source>
</evidence>
<dbReference type="GO" id="GO:0004180">
    <property type="term" value="F:carboxypeptidase activity"/>
    <property type="evidence" value="ECO:0007669"/>
    <property type="project" value="UniProtKB-ARBA"/>
</dbReference>
<evidence type="ECO:0000256" key="7">
    <source>
        <dbReference type="PROSITE-ProRule" id="PRU01373"/>
    </source>
</evidence>
<dbReference type="Proteomes" id="UP000234881">
    <property type="component" value="Unassembled WGS sequence"/>
</dbReference>
<dbReference type="InterPro" id="IPR036366">
    <property type="entry name" value="PGBDSf"/>
</dbReference>
<dbReference type="Pfam" id="PF20142">
    <property type="entry name" value="Scaffold"/>
    <property type="match status" value="1"/>
</dbReference>
<dbReference type="UniPathway" id="UPA00219"/>
<evidence type="ECO:0000256" key="1">
    <source>
        <dbReference type="ARBA" id="ARBA00004752"/>
    </source>
</evidence>
<organism evidence="10 11">
    <name type="scientific">Cohaesibacter celericrescens</name>
    <dbReference type="NCBI Taxonomy" id="2067669"/>
    <lineage>
        <taxon>Bacteria</taxon>
        <taxon>Pseudomonadati</taxon>
        <taxon>Pseudomonadota</taxon>
        <taxon>Alphaproteobacteria</taxon>
        <taxon>Hyphomicrobiales</taxon>
        <taxon>Cohaesibacteraceae</taxon>
    </lineage>
</organism>
<dbReference type="InterPro" id="IPR045380">
    <property type="entry name" value="LD_TPept_scaffold_dom"/>
</dbReference>
<dbReference type="Pfam" id="PF01471">
    <property type="entry name" value="PG_binding_1"/>
    <property type="match status" value="1"/>
</dbReference>
<evidence type="ECO:0000313" key="10">
    <source>
        <dbReference type="EMBL" id="PLW75257.1"/>
    </source>
</evidence>
<keyword evidence="6 7" id="KW-0961">Cell wall biogenesis/degradation</keyword>
<evidence type="ECO:0000256" key="4">
    <source>
        <dbReference type="ARBA" id="ARBA00022960"/>
    </source>
</evidence>
<dbReference type="GO" id="GO:0008360">
    <property type="term" value="P:regulation of cell shape"/>
    <property type="evidence" value="ECO:0007669"/>
    <property type="project" value="UniProtKB-UniRule"/>
</dbReference>
<dbReference type="OrthoDB" id="9778545at2"/>
<feature type="domain" description="L,D-TPase catalytic" evidence="9">
    <location>
        <begin position="349"/>
        <end position="530"/>
    </location>
</feature>
<keyword evidence="5 7" id="KW-0573">Peptidoglycan synthesis</keyword>
<reference evidence="10 11" key="1">
    <citation type="submission" date="2018-01" db="EMBL/GenBank/DDBJ databases">
        <title>The draft genome sequence of Cohaesibacter sp. H1304.</title>
        <authorList>
            <person name="Wang N.-N."/>
            <person name="Du Z.-J."/>
        </authorList>
    </citation>
    <scope>NUCLEOTIDE SEQUENCE [LARGE SCALE GENOMIC DNA]</scope>
    <source>
        <strain evidence="10 11">H1304</strain>
    </source>
</reference>
<name>A0A2N5XLE1_9HYPH</name>
<dbReference type="InterPro" id="IPR036365">
    <property type="entry name" value="PGBD-like_sf"/>
</dbReference>
<dbReference type="GO" id="GO:0071555">
    <property type="term" value="P:cell wall organization"/>
    <property type="evidence" value="ECO:0007669"/>
    <property type="project" value="UniProtKB-UniRule"/>
</dbReference>
<dbReference type="PANTHER" id="PTHR41533:SF2">
    <property type="entry name" value="BLR7131 PROTEIN"/>
    <property type="match status" value="1"/>
</dbReference>
<dbReference type="InterPro" id="IPR002477">
    <property type="entry name" value="Peptidoglycan-bd-like"/>
</dbReference>
<feature type="active site" description="Nucleophile" evidence="7">
    <location>
        <position position="502"/>
    </location>
</feature>
<dbReference type="GO" id="GO:0009252">
    <property type="term" value="P:peptidoglycan biosynthetic process"/>
    <property type="evidence" value="ECO:0007669"/>
    <property type="project" value="UniProtKB-UniPathway"/>
</dbReference>
<sequence length="580" mass="65360">MMMRTTTALMAILIAATGTAMAASQPSLSSREPIELFGHSPETALRPEIEARSRINQILNNMARVDTHGVDQLADQDTFDALKDAIGSIPHTKNFLQKRDNAALVAFYSDRDFQTAWFENGAWTKQARKLIFALSRVDQDGLNPADYETPLLSIARNKGASAQDIALADIKLSIALTRYTRHAYAGRVDPRSFSKKEVTVKPHYPDSIEALNSIATASDPVALMRSYNPPLKGFVQLREEYNRLRMAKKAETTPPIPDGKSMKAGMQDARVPLLRKKLELPEALENPTLYSKELAKEVKAFQADNGLIADGIAGKATLRILNDNRKDLLADIVANMERWRWLPRDLGDFHVMVNIPTYHVQVMNGDQKLHETRVVVGKSSNKTPVFSDQMEYLVVNPYWNIPRSIATKELLPQIKSDPSAFFSKRNYQVLASVKGRTQVVDPSLLDWDKVDAKQVRLRQPPGTRNALGNIKFIFPNQHAVYLHDTPSRSLFNRDYRAFSHGCVRVQNPMDFAEIILSQTKNWNANRVKKMIGGNERRVNLSKKIPVHLVYFTTWMSDTGTLQIRSDIYGHNAKVKKALNL</sequence>
<comment type="caution">
    <text evidence="10">The sequence shown here is derived from an EMBL/GenBank/DDBJ whole genome shotgun (WGS) entry which is preliminary data.</text>
</comment>
<comment type="similarity">
    <text evidence="2">Belongs to the YkuD family.</text>
</comment>
<keyword evidence="8" id="KW-0732">Signal</keyword>
<dbReference type="AlphaFoldDB" id="A0A2N5XLE1"/>
<dbReference type="RefSeq" id="WP_101535662.1">
    <property type="nucleotide sequence ID" value="NZ_JBFHIU010000023.1"/>
</dbReference>
<evidence type="ECO:0000256" key="2">
    <source>
        <dbReference type="ARBA" id="ARBA00005992"/>
    </source>
</evidence>
<evidence type="ECO:0000256" key="3">
    <source>
        <dbReference type="ARBA" id="ARBA00022679"/>
    </source>
</evidence>
<dbReference type="InterPro" id="IPR038063">
    <property type="entry name" value="Transpep_catalytic_dom"/>
</dbReference>
<dbReference type="InterPro" id="IPR005490">
    <property type="entry name" value="LD_TPept_cat_dom"/>
</dbReference>
<evidence type="ECO:0000259" key="9">
    <source>
        <dbReference type="PROSITE" id="PS52029"/>
    </source>
</evidence>
<dbReference type="PROSITE" id="PS52029">
    <property type="entry name" value="LD_TPASE"/>
    <property type="match status" value="1"/>
</dbReference>
<dbReference type="Pfam" id="PF03734">
    <property type="entry name" value="YkuD"/>
    <property type="match status" value="1"/>
</dbReference>
<dbReference type="Gene3D" id="2.40.440.10">
    <property type="entry name" value="L,D-transpeptidase catalytic domain-like"/>
    <property type="match status" value="1"/>
</dbReference>
<feature type="chain" id="PRO_5014633203" evidence="8">
    <location>
        <begin position="23"/>
        <end position="580"/>
    </location>
</feature>
<dbReference type="InterPro" id="IPR052905">
    <property type="entry name" value="LD-transpeptidase_YkuD-like"/>
</dbReference>